<dbReference type="Pfam" id="PF07782">
    <property type="entry name" value="DC_STAMP"/>
    <property type="match status" value="1"/>
</dbReference>
<feature type="transmembrane region" description="Helical" evidence="5">
    <location>
        <begin position="491"/>
        <end position="512"/>
    </location>
</feature>
<name>A0A210QID5_MIZYE</name>
<evidence type="ECO:0000313" key="8">
    <source>
        <dbReference type="EMBL" id="OWF48361.1"/>
    </source>
</evidence>
<dbReference type="InterPro" id="IPR051856">
    <property type="entry name" value="CSR-E3_Ligase_Protein"/>
</dbReference>
<feature type="transmembrane region" description="Helical" evidence="5">
    <location>
        <begin position="579"/>
        <end position="600"/>
    </location>
</feature>
<feature type="transmembrane region" description="Helical" evidence="5">
    <location>
        <begin position="404"/>
        <end position="424"/>
    </location>
</feature>
<evidence type="ECO:0000256" key="3">
    <source>
        <dbReference type="ARBA" id="ARBA00022989"/>
    </source>
</evidence>
<feature type="transmembrane region" description="Helical" evidence="5">
    <location>
        <begin position="43"/>
        <end position="65"/>
    </location>
</feature>
<feature type="domain" description="E3 ubiquitin-protein ligase DCST1-like C-terminal" evidence="7">
    <location>
        <begin position="677"/>
        <end position="720"/>
    </location>
</feature>
<keyword evidence="3 5" id="KW-1133">Transmembrane helix</keyword>
<proteinExistence type="predicted"/>
<dbReference type="InterPro" id="IPR058842">
    <property type="entry name" value="DCST1_C"/>
</dbReference>
<accession>A0A210QID5</accession>
<sequence>MKKSKSAVGEKPPSRWQRIKENPDSFLYKLFLSGTREHRCLKAIFGILWGVATGGLFYALITFSFGYDYDISGWITIGITVMMSIGLAVSTHFRCVVMLMIPSLCTGRGRVAVLATIFGILLSGPVMNISDNANQVSNSMACTSELIYNQSQLLRKQLEEPIRQIARTIEDSLDDLQTIGQSFQKVIDPVTEQVEAVDRKIKEAASAVRDAAKKCTQGVNDVYRKCVDGINNAKRECEKQLEVLDKIGGGVVDTANTVGNGVKSAIDTIGDVFGKRRRKRACYWSLPWQHRYQPLTTECSERRRYKRFASAVCRVLDISDVCVEVKPGSGLCSVLDLFQDVTDVALRETRDLIYTLTDFFEFGVNSNSDLYGKINSSQTAAQIMANVRADIQERTELIHKIIKIIKYILAFPLVFLFIQSALYVKKYRTKDHFDNKYISRRFKRYDDKRTHQGKKSVLPLKKIEKRKYIDTRSKLLSPAELQMVKVGAVSVSLQFLITLVAIIADYVLFYVLTVMQQFGNINVSVTGDSNVSLGVVGSGFIAKMIGSLLAVLEVDTDFAVNFNLTQCLPDPQKPNVQTILVLSVLYFVAFVFIFTQAYGLRIRRKIAAYFYPTQEQERIKYLHEKIRLKRQSKLLWFSKNLKSRRKGNSIFSHVPFLMFLSDHMPGNCNCRPQRKTACLGCKEEFTGVSEFHVCPTPGCDGVYCMECFMEMNKKCIVCTNTSKSLKRGVVSFSKGQQKY</sequence>
<dbReference type="Gene3D" id="1.20.120.20">
    <property type="entry name" value="Apolipoprotein"/>
    <property type="match status" value="1"/>
</dbReference>
<protein>
    <submittedName>
        <fullName evidence="8">DC-STAMP domain-containing protein 2</fullName>
    </submittedName>
</protein>
<dbReference type="InterPro" id="IPR012858">
    <property type="entry name" value="DC_STAMP-like"/>
</dbReference>
<evidence type="ECO:0000313" key="9">
    <source>
        <dbReference type="Proteomes" id="UP000242188"/>
    </source>
</evidence>
<dbReference type="AlphaFoldDB" id="A0A210QID5"/>
<dbReference type="PANTHER" id="PTHR21041">
    <property type="entry name" value="DENDRITIC CELL-SPECIFIC TRANSMEMBRANE PROTEIN"/>
    <property type="match status" value="1"/>
</dbReference>
<comment type="caution">
    <text evidence="8">The sequence shown here is derived from an EMBL/GenBank/DDBJ whole genome shotgun (WGS) entry which is preliminary data.</text>
</comment>
<organism evidence="8 9">
    <name type="scientific">Mizuhopecten yessoensis</name>
    <name type="common">Japanese scallop</name>
    <name type="synonym">Patinopecten yessoensis</name>
    <dbReference type="NCBI Taxonomy" id="6573"/>
    <lineage>
        <taxon>Eukaryota</taxon>
        <taxon>Metazoa</taxon>
        <taxon>Spiralia</taxon>
        <taxon>Lophotrochozoa</taxon>
        <taxon>Mollusca</taxon>
        <taxon>Bivalvia</taxon>
        <taxon>Autobranchia</taxon>
        <taxon>Pteriomorphia</taxon>
        <taxon>Pectinida</taxon>
        <taxon>Pectinoidea</taxon>
        <taxon>Pectinidae</taxon>
        <taxon>Mizuhopecten</taxon>
    </lineage>
</organism>
<evidence type="ECO:0000259" key="7">
    <source>
        <dbReference type="Pfam" id="PF26037"/>
    </source>
</evidence>
<dbReference type="GO" id="GO:0016020">
    <property type="term" value="C:membrane"/>
    <property type="evidence" value="ECO:0007669"/>
    <property type="project" value="UniProtKB-SubCell"/>
</dbReference>
<comment type="subcellular location">
    <subcellularLocation>
        <location evidence="1">Membrane</location>
        <topology evidence="1">Multi-pass membrane protein</topology>
    </subcellularLocation>
</comment>
<evidence type="ECO:0000256" key="1">
    <source>
        <dbReference type="ARBA" id="ARBA00004141"/>
    </source>
</evidence>
<evidence type="ECO:0000256" key="4">
    <source>
        <dbReference type="ARBA" id="ARBA00023136"/>
    </source>
</evidence>
<feature type="domain" description="Dendritic cell-specific transmembrane protein-like" evidence="6">
    <location>
        <begin position="433"/>
        <end position="623"/>
    </location>
</feature>
<evidence type="ECO:0000256" key="5">
    <source>
        <dbReference type="SAM" id="Phobius"/>
    </source>
</evidence>
<gene>
    <name evidence="8" type="ORF">KP79_PYT18711</name>
</gene>
<reference evidence="8 9" key="1">
    <citation type="journal article" date="2017" name="Nat. Ecol. Evol.">
        <title>Scallop genome provides insights into evolution of bilaterian karyotype and development.</title>
        <authorList>
            <person name="Wang S."/>
            <person name="Zhang J."/>
            <person name="Jiao W."/>
            <person name="Li J."/>
            <person name="Xun X."/>
            <person name="Sun Y."/>
            <person name="Guo X."/>
            <person name="Huan P."/>
            <person name="Dong B."/>
            <person name="Zhang L."/>
            <person name="Hu X."/>
            <person name="Sun X."/>
            <person name="Wang J."/>
            <person name="Zhao C."/>
            <person name="Wang Y."/>
            <person name="Wang D."/>
            <person name="Huang X."/>
            <person name="Wang R."/>
            <person name="Lv J."/>
            <person name="Li Y."/>
            <person name="Zhang Z."/>
            <person name="Liu B."/>
            <person name="Lu W."/>
            <person name="Hui Y."/>
            <person name="Liang J."/>
            <person name="Zhou Z."/>
            <person name="Hou R."/>
            <person name="Li X."/>
            <person name="Liu Y."/>
            <person name="Li H."/>
            <person name="Ning X."/>
            <person name="Lin Y."/>
            <person name="Zhao L."/>
            <person name="Xing Q."/>
            <person name="Dou J."/>
            <person name="Li Y."/>
            <person name="Mao J."/>
            <person name="Guo H."/>
            <person name="Dou H."/>
            <person name="Li T."/>
            <person name="Mu C."/>
            <person name="Jiang W."/>
            <person name="Fu Q."/>
            <person name="Fu X."/>
            <person name="Miao Y."/>
            <person name="Liu J."/>
            <person name="Yu Q."/>
            <person name="Li R."/>
            <person name="Liao H."/>
            <person name="Li X."/>
            <person name="Kong Y."/>
            <person name="Jiang Z."/>
            <person name="Chourrout D."/>
            <person name="Li R."/>
            <person name="Bao Z."/>
        </authorList>
    </citation>
    <scope>NUCLEOTIDE SEQUENCE [LARGE SCALE GENOMIC DNA]</scope>
    <source>
        <strain evidence="8 9">PY_sf001</strain>
    </source>
</reference>
<keyword evidence="2 5" id="KW-0812">Transmembrane</keyword>
<keyword evidence="9" id="KW-1185">Reference proteome</keyword>
<keyword evidence="4 5" id="KW-0472">Membrane</keyword>
<evidence type="ECO:0000259" key="6">
    <source>
        <dbReference type="Pfam" id="PF07782"/>
    </source>
</evidence>
<dbReference type="Pfam" id="PF26037">
    <property type="entry name" value="zf-RING_DCST1_C"/>
    <property type="match status" value="1"/>
</dbReference>
<dbReference type="OrthoDB" id="5985669at2759"/>
<evidence type="ECO:0000256" key="2">
    <source>
        <dbReference type="ARBA" id="ARBA00022692"/>
    </source>
</evidence>
<dbReference type="Proteomes" id="UP000242188">
    <property type="component" value="Unassembled WGS sequence"/>
</dbReference>
<feature type="transmembrane region" description="Helical" evidence="5">
    <location>
        <begin position="71"/>
        <end position="90"/>
    </location>
</feature>
<dbReference type="EMBL" id="NEDP02003577">
    <property type="protein sequence ID" value="OWF48361.1"/>
    <property type="molecule type" value="Genomic_DNA"/>
</dbReference>